<protein>
    <recommendedName>
        <fullName evidence="3">CopG family transcriptional regulator</fullName>
    </recommendedName>
</protein>
<accession>A0A3E3IZY4</accession>
<gene>
    <name evidence="1" type="ORF">DWY69_07010</name>
</gene>
<dbReference type="GO" id="GO:0006355">
    <property type="term" value="P:regulation of DNA-templated transcription"/>
    <property type="evidence" value="ECO:0007669"/>
    <property type="project" value="InterPro"/>
</dbReference>
<dbReference type="Proteomes" id="UP000261166">
    <property type="component" value="Unassembled WGS sequence"/>
</dbReference>
<name>A0A3E3IZY4_9FIRM</name>
<evidence type="ECO:0000313" key="2">
    <source>
        <dbReference type="Proteomes" id="UP000261166"/>
    </source>
</evidence>
<dbReference type="InterPro" id="IPR013321">
    <property type="entry name" value="Arc_rbn_hlx_hlx"/>
</dbReference>
<comment type="caution">
    <text evidence="1">The sequence shown here is derived from an EMBL/GenBank/DDBJ whole genome shotgun (WGS) entry which is preliminary data.</text>
</comment>
<dbReference type="RefSeq" id="WP_117530684.1">
    <property type="nucleotide sequence ID" value="NZ_QVLU01000005.1"/>
</dbReference>
<dbReference type="AlphaFoldDB" id="A0A3E3IZY4"/>
<organism evidence="1 2">
    <name type="scientific">Eisenbergiella massiliensis</name>
    <dbReference type="NCBI Taxonomy" id="1720294"/>
    <lineage>
        <taxon>Bacteria</taxon>
        <taxon>Bacillati</taxon>
        <taxon>Bacillota</taxon>
        <taxon>Clostridia</taxon>
        <taxon>Lachnospirales</taxon>
        <taxon>Lachnospiraceae</taxon>
        <taxon>Eisenbergiella</taxon>
    </lineage>
</organism>
<evidence type="ECO:0000313" key="1">
    <source>
        <dbReference type="EMBL" id="RGE72627.1"/>
    </source>
</evidence>
<dbReference type="OrthoDB" id="9791488at2"/>
<evidence type="ECO:0008006" key="3">
    <source>
        <dbReference type="Google" id="ProtNLM"/>
    </source>
</evidence>
<dbReference type="EMBL" id="QVLU01000005">
    <property type="protein sequence ID" value="RGE72627.1"/>
    <property type="molecule type" value="Genomic_DNA"/>
</dbReference>
<reference evidence="1 2" key="1">
    <citation type="submission" date="2018-08" db="EMBL/GenBank/DDBJ databases">
        <title>A genome reference for cultivated species of the human gut microbiota.</title>
        <authorList>
            <person name="Zou Y."/>
            <person name="Xue W."/>
            <person name="Luo G."/>
        </authorList>
    </citation>
    <scope>NUCLEOTIDE SEQUENCE [LARGE SCALE GENOMIC DNA]</scope>
    <source>
        <strain evidence="1 2">AF26-4BH</strain>
    </source>
</reference>
<dbReference type="Gene3D" id="1.10.1220.10">
    <property type="entry name" value="Met repressor-like"/>
    <property type="match status" value="1"/>
</dbReference>
<proteinExistence type="predicted"/>
<sequence>MSPRTGRPPKEDARENQYRLRMSDEELRKLEICCKKTGLSKAEVIRKGIEKVYEETNEN</sequence>